<sequence length="646" mass="72195">MEQQDVLNVLVVWRGRNFNVEVDPNSKVIDLGQKLQMLTDVKPDTLRLLVPQSANKSSRLITPFSAEHSSLRLNEIAVIEGKHIRMMGVFEDEIKEVSHANSKSDSRILGFDEEEKRSRQRLLTRPQSSLKLPQGPYIFCDFKTLDLPGIELNPPPSEALRRMHMLACDPGIVAIMNKHRWRVGIMTEMAPVGYVGISPKCILGFNKNKGEEISLRLRTDDLKGFRKYESIKKTLLHELAHMVYSEHDANFFALNSQLIQEAANLDWTKSRSHTLSGRKISDHREEELDSGASSSFTGQKLGGGSQLSSSARASSVAAAYDRFVKMSNEEKPHPSDEDQLSDAATGTDPDDGDLKGVQENIHAEPVPEDVVMIENNATDVEIIREHVSSSYGAPVHFKDNECHSDSGEGMVYVDEPAFDKSELGESVKAFAVPDPDNSRSGTVDVTHKMDEPDPDASEASGRKVLKEPDTDYHASKIESDTYSSRAPEIVKAEPDPDANLNASNTEVLQRIEEPVAAICTRIRRAIEMLRSEVSTPAEAVSALQTLLKIIRNVIEHPEEVKFKRLRKANPQIQRNLVNYKAAMEVLTMVGFCEDVMRDEVGRAETYLVLKRDDPGLLWLAKSSLEVSMAWQLIPVTRENFVCEIIE</sequence>
<dbReference type="CDD" id="cd10463">
    <property type="entry name" value="PUB_WLM"/>
    <property type="match status" value="1"/>
</dbReference>
<dbReference type="InterPro" id="IPR013536">
    <property type="entry name" value="WLM_dom"/>
</dbReference>
<evidence type="ECO:0000259" key="2">
    <source>
        <dbReference type="PROSITE" id="PS51397"/>
    </source>
</evidence>
<dbReference type="SUPFAM" id="SSF54236">
    <property type="entry name" value="Ubiquitin-like"/>
    <property type="match status" value="1"/>
</dbReference>
<dbReference type="InterPro" id="IPR036339">
    <property type="entry name" value="PUB-like_dom_sf"/>
</dbReference>
<dbReference type="EMBL" id="JANAVB010006394">
    <property type="protein sequence ID" value="KAJ6845170.1"/>
    <property type="molecule type" value="Genomic_DNA"/>
</dbReference>
<proteinExistence type="predicted"/>
<comment type="caution">
    <text evidence="3">The sequence shown here is derived from an EMBL/GenBank/DDBJ whole genome shotgun (WGS) entry which is preliminary data.</text>
</comment>
<dbReference type="InterPro" id="IPR018997">
    <property type="entry name" value="PUB_domain"/>
</dbReference>
<evidence type="ECO:0000256" key="1">
    <source>
        <dbReference type="SAM" id="MobiDB-lite"/>
    </source>
</evidence>
<feature type="region of interest" description="Disordered" evidence="1">
    <location>
        <begin position="328"/>
        <end position="353"/>
    </location>
</feature>
<feature type="domain" description="WLM" evidence="2">
    <location>
        <begin position="130"/>
        <end position="324"/>
    </location>
</feature>
<dbReference type="AlphaFoldDB" id="A0AAX6HVT7"/>
<reference evidence="3" key="2">
    <citation type="submission" date="2023-04" db="EMBL/GenBank/DDBJ databases">
        <authorList>
            <person name="Bruccoleri R.E."/>
            <person name="Oakeley E.J."/>
            <person name="Faust A.-M."/>
            <person name="Dessus-Babus S."/>
            <person name="Altorfer M."/>
            <person name="Burckhardt D."/>
            <person name="Oertli M."/>
            <person name="Naumann U."/>
            <person name="Petersen F."/>
            <person name="Wong J."/>
        </authorList>
    </citation>
    <scope>NUCLEOTIDE SEQUENCE</scope>
    <source>
        <strain evidence="3">GSM-AAB239-AS_SAM_17_03QT</strain>
        <tissue evidence="3">Leaf</tissue>
    </source>
</reference>
<dbReference type="SMART" id="SM00580">
    <property type="entry name" value="PUG"/>
    <property type="match status" value="1"/>
</dbReference>
<feature type="region of interest" description="Disordered" evidence="1">
    <location>
        <begin position="273"/>
        <end position="308"/>
    </location>
</feature>
<name>A0AAX6HVT7_IRIPA</name>
<gene>
    <name evidence="3" type="ORF">M6B38_289015</name>
</gene>
<dbReference type="InterPro" id="IPR029071">
    <property type="entry name" value="Ubiquitin-like_domsf"/>
</dbReference>
<feature type="region of interest" description="Disordered" evidence="1">
    <location>
        <begin position="430"/>
        <end position="474"/>
    </location>
</feature>
<dbReference type="PANTHER" id="PTHR47796:SF1">
    <property type="entry name" value="OS08G0500800 PROTEIN"/>
    <property type="match status" value="1"/>
</dbReference>
<reference evidence="3" key="1">
    <citation type="journal article" date="2023" name="GigaByte">
        <title>Genome assembly of the bearded iris, Iris pallida Lam.</title>
        <authorList>
            <person name="Bruccoleri R.E."/>
            <person name="Oakeley E.J."/>
            <person name="Faust A.M.E."/>
            <person name="Altorfer M."/>
            <person name="Dessus-Babus S."/>
            <person name="Burckhardt D."/>
            <person name="Oertli M."/>
            <person name="Naumann U."/>
            <person name="Petersen F."/>
            <person name="Wong J."/>
        </authorList>
    </citation>
    <scope>NUCLEOTIDE SEQUENCE</scope>
    <source>
        <strain evidence="3">GSM-AAB239-AS_SAM_17_03QT</strain>
    </source>
</reference>
<keyword evidence="4" id="KW-1185">Reference proteome</keyword>
<dbReference type="SUPFAM" id="SSF143503">
    <property type="entry name" value="PUG domain-like"/>
    <property type="match status" value="1"/>
</dbReference>
<evidence type="ECO:0000313" key="4">
    <source>
        <dbReference type="Proteomes" id="UP001140949"/>
    </source>
</evidence>
<dbReference type="Gene3D" id="3.10.20.90">
    <property type="entry name" value="Phosphatidylinositol 3-kinase Catalytic Subunit, Chain A, domain 1"/>
    <property type="match status" value="1"/>
</dbReference>
<dbReference type="PANTHER" id="PTHR47796">
    <property type="entry name" value="ZINC METALLOPROTEINASE-LIKE PROTEIN"/>
    <property type="match status" value="1"/>
</dbReference>
<dbReference type="Pfam" id="PF08325">
    <property type="entry name" value="WLM"/>
    <property type="match status" value="1"/>
</dbReference>
<feature type="compositionally biased region" description="Basic and acidic residues" evidence="1">
    <location>
        <begin position="460"/>
        <end position="474"/>
    </location>
</feature>
<protein>
    <recommendedName>
        <fullName evidence="2">WLM domain-containing protein</fullName>
    </recommendedName>
</protein>
<accession>A0AAX6HVT7</accession>
<evidence type="ECO:0000313" key="3">
    <source>
        <dbReference type="EMBL" id="KAJ6845170.1"/>
    </source>
</evidence>
<dbReference type="PROSITE" id="PS51397">
    <property type="entry name" value="WLM"/>
    <property type="match status" value="1"/>
</dbReference>
<dbReference type="Proteomes" id="UP001140949">
    <property type="component" value="Unassembled WGS sequence"/>
</dbReference>
<organism evidence="3 4">
    <name type="scientific">Iris pallida</name>
    <name type="common">Sweet iris</name>
    <dbReference type="NCBI Taxonomy" id="29817"/>
    <lineage>
        <taxon>Eukaryota</taxon>
        <taxon>Viridiplantae</taxon>
        <taxon>Streptophyta</taxon>
        <taxon>Embryophyta</taxon>
        <taxon>Tracheophyta</taxon>
        <taxon>Spermatophyta</taxon>
        <taxon>Magnoliopsida</taxon>
        <taxon>Liliopsida</taxon>
        <taxon>Asparagales</taxon>
        <taxon>Iridaceae</taxon>
        <taxon>Iridoideae</taxon>
        <taxon>Irideae</taxon>
        <taxon>Iris</taxon>
    </lineage>
</organism>
<dbReference type="Gene3D" id="1.20.58.2190">
    <property type="match status" value="1"/>
</dbReference>
<dbReference type="Pfam" id="PF09409">
    <property type="entry name" value="PUB"/>
    <property type="match status" value="1"/>
</dbReference>